<organism evidence="2 3">
    <name type="scientific">Meloidogyne incognita</name>
    <name type="common">Southern root-knot nematode worm</name>
    <name type="synonym">Oxyuris incognita</name>
    <dbReference type="NCBI Taxonomy" id="6306"/>
    <lineage>
        <taxon>Eukaryota</taxon>
        <taxon>Metazoa</taxon>
        <taxon>Ecdysozoa</taxon>
        <taxon>Nematoda</taxon>
        <taxon>Chromadorea</taxon>
        <taxon>Rhabditida</taxon>
        <taxon>Tylenchina</taxon>
        <taxon>Tylenchomorpha</taxon>
        <taxon>Tylenchoidea</taxon>
        <taxon>Meloidogynidae</taxon>
        <taxon>Meloidogyninae</taxon>
        <taxon>Meloidogyne</taxon>
        <taxon>Meloidogyne incognita group</taxon>
    </lineage>
</organism>
<evidence type="ECO:0000313" key="2">
    <source>
        <dbReference type="Proteomes" id="UP000887563"/>
    </source>
</evidence>
<dbReference type="PANTHER" id="PTHR47611:SF3">
    <property type="entry name" value="HAT C-TERMINAL DIMERISATION DOMAIN-CONTAINING PROTEIN"/>
    <property type="match status" value="1"/>
</dbReference>
<accession>A0A914LA81</accession>
<dbReference type="Pfam" id="PF05699">
    <property type="entry name" value="Dimer_Tnp_hAT"/>
    <property type="match status" value="1"/>
</dbReference>
<evidence type="ECO:0000313" key="3">
    <source>
        <dbReference type="WBParaSite" id="Minc3s00369g11140"/>
    </source>
</evidence>
<dbReference type="AlphaFoldDB" id="A0A914LA81"/>
<dbReference type="InterPro" id="IPR008906">
    <property type="entry name" value="HATC_C_dom"/>
</dbReference>
<sequence length="132" mass="15369">MYNIREVNKYYELDRVFSVIFGEPGQLFISKKSLNAHQKAEVEVTEYLRAKKIPIECDPYGFWTGDNTVKWPILSKIATRFLSAPCTSAEAERLFSSAGLIINNLRKSLLQENAEMLLFLHHNLEIYNFEYE</sequence>
<proteinExistence type="predicted"/>
<protein>
    <submittedName>
        <fullName evidence="3">HAT C-terminal dimerisation domain-containing protein</fullName>
    </submittedName>
</protein>
<dbReference type="GO" id="GO:0046983">
    <property type="term" value="F:protein dimerization activity"/>
    <property type="evidence" value="ECO:0007669"/>
    <property type="project" value="InterPro"/>
</dbReference>
<dbReference type="PANTHER" id="PTHR47611">
    <property type="entry name" value="HAT DIMERISATION DOMAIN, C-TERMINAL"/>
    <property type="match status" value="1"/>
</dbReference>
<reference evidence="3" key="1">
    <citation type="submission" date="2022-11" db="UniProtKB">
        <authorList>
            <consortium name="WormBaseParasite"/>
        </authorList>
    </citation>
    <scope>IDENTIFICATION</scope>
</reference>
<dbReference type="InterPro" id="IPR012337">
    <property type="entry name" value="RNaseH-like_sf"/>
</dbReference>
<evidence type="ECO:0000259" key="1">
    <source>
        <dbReference type="Pfam" id="PF05699"/>
    </source>
</evidence>
<keyword evidence="2" id="KW-1185">Reference proteome</keyword>
<dbReference type="Proteomes" id="UP000887563">
    <property type="component" value="Unplaced"/>
</dbReference>
<feature type="domain" description="HAT C-terminal dimerisation" evidence="1">
    <location>
        <begin position="43"/>
        <end position="124"/>
    </location>
</feature>
<dbReference type="SUPFAM" id="SSF53098">
    <property type="entry name" value="Ribonuclease H-like"/>
    <property type="match status" value="1"/>
</dbReference>
<name>A0A914LA81_MELIC</name>
<dbReference type="WBParaSite" id="Minc3s00369g11140">
    <property type="protein sequence ID" value="Minc3s00369g11140"/>
    <property type="gene ID" value="Minc3s00369g11140"/>
</dbReference>